<reference evidence="1 4" key="1">
    <citation type="submission" date="2018-09" db="EMBL/GenBank/DDBJ databases">
        <title>Genomic investigation of the strawberry pathogen Phytophthora fragariae indicates pathogenicity is determined by transcriptional variation in three key races.</title>
        <authorList>
            <person name="Adams T.M."/>
            <person name="Armitage A.D."/>
            <person name="Sobczyk M.K."/>
            <person name="Bates H.J."/>
            <person name="Dunwell J.M."/>
            <person name="Nellist C.F."/>
            <person name="Harrison R.J."/>
        </authorList>
    </citation>
    <scope>NUCLEOTIDE SEQUENCE [LARGE SCALE GENOMIC DNA]</scope>
    <source>
        <strain evidence="1 4">SCRP324</strain>
        <strain evidence="2 3">SCRP333</strain>
    </source>
</reference>
<accession>A0A6A3LL11</accession>
<name>A0A6A3LL11_9STRA</name>
<proteinExistence type="predicted"/>
<dbReference type="AlphaFoldDB" id="A0A6A3LL11"/>
<keyword evidence="3" id="KW-1185">Reference proteome</keyword>
<dbReference type="Proteomes" id="UP000434957">
    <property type="component" value="Unassembled WGS sequence"/>
</dbReference>
<protein>
    <submittedName>
        <fullName evidence="1">Uncharacterized protein</fullName>
    </submittedName>
</protein>
<dbReference type="EMBL" id="QXFU01000838">
    <property type="protein sequence ID" value="KAE9018895.1"/>
    <property type="molecule type" value="Genomic_DNA"/>
</dbReference>
<organism evidence="1 4">
    <name type="scientific">Phytophthora rubi</name>
    <dbReference type="NCBI Taxonomy" id="129364"/>
    <lineage>
        <taxon>Eukaryota</taxon>
        <taxon>Sar</taxon>
        <taxon>Stramenopiles</taxon>
        <taxon>Oomycota</taxon>
        <taxon>Peronosporomycetes</taxon>
        <taxon>Peronosporales</taxon>
        <taxon>Peronosporaceae</taxon>
        <taxon>Phytophthora</taxon>
    </lineage>
</organism>
<comment type="caution">
    <text evidence="1">The sequence shown here is derived from an EMBL/GenBank/DDBJ whole genome shotgun (WGS) entry which is preliminary data.</text>
</comment>
<evidence type="ECO:0000313" key="2">
    <source>
        <dbReference type="EMBL" id="KAE9337832.1"/>
    </source>
</evidence>
<dbReference type="Proteomes" id="UP000435112">
    <property type="component" value="Unassembled WGS sequence"/>
</dbReference>
<evidence type="ECO:0000313" key="3">
    <source>
        <dbReference type="Proteomes" id="UP000434957"/>
    </source>
</evidence>
<evidence type="ECO:0000313" key="4">
    <source>
        <dbReference type="Proteomes" id="UP000435112"/>
    </source>
</evidence>
<sequence length="70" mass="7709">MSRSSQYALFCTANTTLSALCRMFMCTSASTLHPCTPANTMNGGNFTPVVEAHKKTHLRGMNFPTFLPHK</sequence>
<evidence type="ECO:0000313" key="1">
    <source>
        <dbReference type="EMBL" id="KAE9018895.1"/>
    </source>
</evidence>
<gene>
    <name evidence="1" type="ORF">PR002_g12970</name>
    <name evidence="2" type="ORF">PR003_g11813</name>
</gene>
<dbReference type="EMBL" id="QXFT01000689">
    <property type="protein sequence ID" value="KAE9337832.1"/>
    <property type="molecule type" value="Genomic_DNA"/>
</dbReference>